<accession>A0AAN9IL17</accession>
<dbReference type="Pfam" id="PF03106">
    <property type="entry name" value="WRKY"/>
    <property type="match status" value="1"/>
</dbReference>
<dbReference type="PROSITE" id="PS50811">
    <property type="entry name" value="WRKY"/>
    <property type="match status" value="1"/>
</dbReference>
<sequence>MEKNHNSHNNAKRIPKLIMGVDLNAPKINPNYEPSSPNEASSSRIDIDINLPPDALQDYAENYYMPKGGLVPILRVQPPSDSSLNGKAKGDAESSIGAKRVNFEIDLNEQVLSSNDEKRVKFGIDLNAMPTPCPEELPCDQVGGGSKLKFSTFDVIDLEVPLVDAGNTNGNEEEHTQENLSPPVDDDDSRKGKNLEDKDVPREPKVVQIEAAGMLMDDGYRWRKYGQKVVKGNPNPRSYYRCTSAGCSMRKQVENDPLNLKYVITTYEGRHNHELPPRRLKDLLSDLNYGGGANANSNSHLNYALPGISLNLLKRNDGPGLFDPNFLRPRPFGSFDNAMRFGSSSSTPQMHHSPLNVNNMSHNSYGGRYATTTTTRAAGNGPNSSGDAWLYGYPFKAPNWYSS</sequence>
<reference evidence="9 10" key="1">
    <citation type="submission" date="2024-01" db="EMBL/GenBank/DDBJ databases">
        <title>The genomes of 5 underutilized Papilionoideae crops provide insights into root nodulation and disease resistance.</title>
        <authorList>
            <person name="Yuan L."/>
        </authorList>
    </citation>
    <scope>NUCLEOTIDE SEQUENCE [LARGE SCALE GENOMIC DNA]</scope>
    <source>
        <strain evidence="9">LY-2023</strain>
        <tissue evidence="9">Leaf</tissue>
    </source>
</reference>
<dbReference type="EMBL" id="JAYKXN010000006">
    <property type="protein sequence ID" value="KAK7278291.1"/>
    <property type="molecule type" value="Genomic_DNA"/>
</dbReference>
<keyword evidence="3" id="KW-0805">Transcription regulation</keyword>
<dbReference type="PANTHER" id="PTHR31221">
    <property type="entry name" value="WRKY TRANSCRIPTION FACTOR PROTEIN 1-RELATED"/>
    <property type="match status" value="1"/>
</dbReference>
<organism evidence="9 10">
    <name type="scientific">Clitoria ternatea</name>
    <name type="common">Butterfly pea</name>
    <dbReference type="NCBI Taxonomy" id="43366"/>
    <lineage>
        <taxon>Eukaryota</taxon>
        <taxon>Viridiplantae</taxon>
        <taxon>Streptophyta</taxon>
        <taxon>Embryophyta</taxon>
        <taxon>Tracheophyta</taxon>
        <taxon>Spermatophyta</taxon>
        <taxon>Magnoliopsida</taxon>
        <taxon>eudicotyledons</taxon>
        <taxon>Gunneridae</taxon>
        <taxon>Pentapetalae</taxon>
        <taxon>rosids</taxon>
        <taxon>fabids</taxon>
        <taxon>Fabales</taxon>
        <taxon>Fabaceae</taxon>
        <taxon>Papilionoideae</taxon>
        <taxon>50 kb inversion clade</taxon>
        <taxon>NPAAA clade</taxon>
        <taxon>indigoferoid/millettioid clade</taxon>
        <taxon>Phaseoleae</taxon>
        <taxon>Clitoria</taxon>
    </lineage>
</organism>
<proteinExistence type="predicted"/>
<protein>
    <recommendedName>
        <fullName evidence="8">WRKY domain-containing protein</fullName>
    </recommendedName>
</protein>
<keyword evidence="10" id="KW-1185">Reference proteome</keyword>
<comment type="subcellular location">
    <subcellularLocation>
        <location evidence="1">Nucleus</location>
    </subcellularLocation>
</comment>
<name>A0AAN9IL17_CLITE</name>
<keyword evidence="6" id="KW-0539">Nucleus</keyword>
<dbReference type="Proteomes" id="UP001359559">
    <property type="component" value="Unassembled WGS sequence"/>
</dbReference>
<evidence type="ECO:0000259" key="8">
    <source>
        <dbReference type="PROSITE" id="PS50811"/>
    </source>
</evidence>
<feature type="compositionally biased region" description="Basic and acidic residues" evidence="7">
    <location>
        <begin position="188"/>
        <end position="203"/>
    </location>
</feature>
<dbReference type="AlphaFoldDB" id="A0AAN9IL17"/>
<feature type="domain" description="WRKY" evidence="8">
    <location>
        <begin position="211"/>
        <end position="276"/>
    </location>
</feature>
<evidence type="ECO:0000256" key="6">
    <source>
        <dbReference type="ARBA" id="ARBA00023242"/>
    </source>
</evidence>
<dbReference type="InterPro" id="IPR003657">
    <property type="entry name" value="WRKY_dom"/>
</dbReference>
<keyword evidence="4" id="KW-0238">DNA-binding</keyword>
<dbReference type="PANTHER" id="PTHR31221:SF126">
    <property type="entry name" value="WRKY DOMAIN-CONTAINING PROTEIN"/>
    <property type="match status" value="1"/>
</dbReference>
<dbReference type="GO" id="GO:0043565">
    <property type="term" value="F:sequence-specific DNA binding"/>
    <property type="evidence" value="ECO:0007669"/>
    <property type="project" value="InterPro"/>
</dbReference>
<dbReference type="SMART" id="SM00774">
    <property type="entry name" value="WRKY"/>
    <property type="match status" value="1"/>
</dbReference>
<keyword evidence="5" id="KW-0804">Transcription</keyword>
<dbReference type="InterPro" id="IPR036576">
    <property type="entry name" value="WRKY_dom_sf"/>
</dbReference>
<comment type="caution">
    <text evidence="9">The sequence shown here is derived from an EMBL/GenBank/DDBJ whole genome shotgun (WGS) entry which is preliminary data.</text>
</comment>
<evidence type="ECO:0000313" key="9">
    <source>
        <dbReference type="EMBL" id="KAK7278291.1"/>
    </source>
</evidence>
<evidence type="ECO:0000256" key="5">
    <source>
        <dbReference type="ARBA" id="ARBA00023163"/>
    </source>
</evidence>
<gene>
    <name evidence="9" type="ORF">RJT34_23317</name>
</gene>
<evidence type="ECO:0000256" key="2">
    <source>
        <dbReference type="ARBA" id="ARBA00022737"/>
    </source>
</evidence>
<keyword evidence="2" id="KW-0677">Repeat</keyword>
<dbReference type="InterPro" id="IPR044810">
    <property type="entry name" value="WRKY_plant"/>
</dbReference>
<dbReference type="Gene3D" id="2.20.25.80">
    <property type="entry name" value="WRKY domain"/>
    <property type="match status" value="1"/>
</dbReference>
<evidence type="ECO:0000313" key="10">
    <source>
        <dbReference type="Proteomes" id="UP001359559"/>
    </source>
</evidence>
<evidence type="ECO:0000256" key="4">
    <source>
        <dbReference type="ARBA" id="ARBA00023125"/>
    </source>
</evidence>
<dbReference type="SUPFAM" id="SSF118290">
    <property type="entry name" value="WRKY DNA-binding domain"/>
    <property type="match status" value="1"/>
</dbReference>
<dbReference type="FunFam" id="2.20.25.80:FF:000006">
    <property type="entry name" value="WRKY transcription factor"/>
    <property type="match status" value="1"/>
</dbReference>
<evidence type="ECO:0000256" key="3">
    <source>
        <dbReference type="ARBA" id="ARBA00023015"/>
    </source>
</evidence>
<dbReference type="GO" id="GO:0003700">
    <property type="term" value="F:DNA-binding transcription factor activity"/>
    <property type="evidence" value="ECO:0007669"/>
    <property type="project" value="InterPro"/>
</dbReference>
<feature type="region of interest" description="Disordered" evidence="7">
    <location>
        <begin position="164"/>
        <end position="203"/>
    </location>
</feature>
<evidence type="ECO:0000256" key="7">
    <source>
        <dbReference type="SAM" id="MobiDB-lite"/>
    </source>
</evidence>
<dbReference type="GO" id="GO:0005634">
    <property type="term" value="C:nucleus"/>
    <property type="evidence" value="ECO:0007669"/>
    <property type="project" value="UniProtKB-SubCell"/>
</dbReference>
<evidence type="ECO:0000256" key="1">
    <source>
        <dbReference type="ARBA" id="ARBA00004123"/>
    </source>
</evidence>